<protein>
    <recommendedName>
        <fullName evidence="6">C3H1-type domain-containing protein</fullName>
    </recommendedName>
</protein>
<gene>
    <name evidence="7" type="ORF">EDB81DRAFT_160457</name>
</gene>
<evidence type="ECO:0000256" key="1">
    <source>
        <dbReference type="ARBA" id="ARBA00022723"/>
    </source>
</evidence>
<dbReference type="PANTHER" id="PTHR38846:SF1">
    <property type="entry name" value="C3H1-TYPE DOMAIN-CONTAINING PROTEIN"/>
    <property type="match status" value="1"/>
</dbReference>
<dbReference type="Proteomes" id="UP000738349">
    <property type="component" value="Unassembled WGS sequence"/>
</dbReference>
<evidence type="ECO:0000256" key="3">
    <source>
        <dbReference type="ARBA" id="ARBA00022833"/>
    </source>
</evidence>
<dbReference type="AlphaFoldDB" id="A0A9P9FR68"/>
<evidence type="ECO:0000313" key="8">
    <source>
        <dbReference type="Proteomes" id="UP000738349"/>
    </source>
</evidence>
<dbReference type="PROSITE" id="PS51257">
    <property type="entry name" value="PROKAR_LIPOPROTEIN"/>
    <property type="match status" value="1"/>
</dbReference>
<reference evidence="7" key="1">
    <citation type="journal article" date="2021" name="Nat. Commun.">
        <title>Genetic determinants of endophytism in the Arabidopsis root mycobiome.</title>
        <authorList>
            <person name="Mesny F."/>
            <person name="Miyauchi S."/>
            <person name="Thiergart T."/>
            <person name="Pickel B."/>
            <person name="Atanasova L."/>
            <person name="Karlsson M."/>
            <person name="Huettel B."/>
            <person name="Barry K.W."/>
            <person name="Haridas S."/>
            <person name="Chen C."/>
            <person name="Bauer D."/>
            <person name="Andreopoulos W."/>
            <person name="Pangilinan J."/>
            <person name="LaButti K."/>
            <person name="Riley R."/>
            <person name="Lipzen A."/>
            <person name="Clum A."/>
            <person name="Drula E."/>
            <person name="Henrissat B."/>
            <person name="Kohler A."/>
            <person name="Grigoriev I.V."/>
            <person name="Martin F.M."/>
            <person name="Hacquard S."/>
        </authorList>
    </citation>
    <scope>NUCLEOTIDE SEQUENCE</scope>
    <source>
        <strain evidence="7">MPI-CAGE-AT-0147</strain>
    </source>
</reference>
<dbReference type="EMBL" id="JAGMUV010000002">
    <property type="protein sequence ID" value="KAH7170308.1"/>
    <property type="molecule type" value="Genomic_DNA"/>
</dbReference>
<name>A0A9P9FR68_9HYPO</name>
<dbReference type="InterPro" id="IPR036855">
    <property type="entry name" value="Znf_CCCH_sf"/>
</dbReference>
<evidence type="ECO:0000256" key="4">
    <source>
        <dbReference type="PROSITE-ProRule" id="PRU00723"/>
    </source>
</evidence>
<evidence type="ECO:0000256" key="5">
    <source>
        <dbReference type="SAM" id="MobiDB-lite"/>
    </source>
</evidence>
<dbReference type="InterPro" id="IPR000571">
    <property type="entry name" value="Znf_CCCH"/>
</dbReference>
<feature type="domain" description="C3H1-type" evidence="6">
    <location>
        <begin position="11"/>
        <end position="39"/>
    </location>
</feature>
<dbReference type="Gene3D" id="4.10.1000.10">
    <property type="entry name" value="Zinc finger, CCCH-type"/>
    <property type="match status" value="1"/>
</dbReference>
<dbReference type="GO" id="GO:0008270">
    <property type="term" value="F:zinc ion binding"/>
    <property type="evidence" value="ECO:0007669"/>
    <property type="project" value="UniProtKB-KW"/>
</dbReference>
<feature type="region of interest" description="Disordered" evidence="5">
    <location>
        <begin position="1"/>
        <end position="21"/>
    </location>
</feature>
<organism evidence="7 8">
    <name type="scientific">Dactylonectria macrodidyma</name>
    <dbReference type="NCBI Taxonomy" id="307937"/>
    <lineage>
        <taxon>Eukaryota</taxon>
        <taxon>Fungi</taxon>
        <taxon>Dikarya</taxon>
        <taxon>Ascomycota</taxon>
        <taxon>Pezizomycotina</taxon>
        <taxon>Sordariomycetes</taxon>
        <taxon>Hypocreomycetidae</taxon>
        <taxon>Hypocreales</taxon>
        <taxon>Nectriaceae</taxon>
        <taxon>Dactylonectria</taxon>
    </lineage>
</organism>
<dbReference type="SUPFAM" id="SSF90229">
    <property type="entry name" value="CCCH zinc finger"/>
    <property type="match status" value="1"/>
</dbReference>
<keyword evidence="1 4" id="KW-0479">Metal-binding</keyword>
<evidence type="ECO:0000259" key="6">
    <source>
        <dbReference type="PROSITE" id="PS50103"/>
    </source>
</evidence>
<evidence type="ECO:0000313" key="7">
    <source>
        <dbReference type="EMBL" id="KAH7170308.1"/>
    </source>
</evidence>
<feature type="compositionally biased region" description="Basic residues" evidence="5">
    <location>
        <begin position="1"/>
        <end position="17"/>
    </location>
</feature>
<keyword evidence="3 4" id="KW-0862">Zinc</keyword>
<dbReference type="Pfam" id="PF00642">
    <property type="entry name" value="zf-CCCH"/>
    <property type="match status" value="1"/>
</dbReference>
<accession>A0A9P9FR68</accession>
<sequence length="247" mass="28490">MEHIKNSRAAKNKKKPCHQFQSSGACTYGESCRFGHQRQTSPHSPAPAINDETPLQNIDQATIEPMDEFFARYPNFQYKRDASFWAEFHRLSKQSKWKKDQRREHVADFKTAITHQFNNTFGTDETSLESWQKLCRILGVGVPNTLKESRLRVQRTHVNLVDLVESPQTGKKAKLFPTVEALREYTLEERKVFPREEAHAGGLLKMLLRQIFYNHKKTRAEQPTRKRVDSGVDLGTCFVPEGSTQSV</sequence>
<dbReference type="OrthoDB" id="6105938at2759"/>
<keyword evidence="8" id="KW-1185">Reference proteome</keyword>
<dbReference type="PROSITE" id="PS50103">
    <property type="entry name" value="ZF_C3H1"/>
    <property type="match status" value="1"/>
</dbReference>
<evidence type="ECO:0000256" key="2">
    <source>
        <dbReference type="ARBA" id="ARBA00022771"/>
    </source>
</evidence>
<feature type="zinc finger region" description="C3H1-type" evidence="4">
    <location>
        <begin position="11"/>
        <end position="39"/>
    </location>
</feature>
<comment type="caution">
    <text evidence="7">The sequence shown here is derived from an EMBL/GenBank/DDBJ whole genome shotgun (WGS) entry which is preliminary data.</text>
</comment>
<keyword evidence="2 4" id="KW-0863">Zinc-finger</keyword>
<dbReference type="PANTHER" id="PTHR38846">
    <property type="entry name" value="C3H1-TYPE DOMAIN-CONTAINING PROTEIN"/>
    <property type="match status" value="1"/>
</dbReference>
<proteinExistence type="predicted"/>